<dbReference type="AlphaFoldDB" id="A0A9D4EZF4"/>
<evidence type="ECO:0000256" key="1">
    <source>
        <dbReference type="SAM" id="MobiDB-lite"/>
    </source>
</evidence>
<reference evidence="2" key="1">
    <citation type="journal article" date="2019" name="bioRxiv">
        <title>The Genome of the Zebra Mussel, Dreissena polymorpha: A Resource for Invasive Species Research.</title>
        <authorList>
            <person name="McCartney M.A."/>
            <person name="Auch B."/>
            <person name="Kono T."/>
            <person name="Mallez S."/>
            <person name="Zhang Y."/>
            <person name="Obille A."/>
            <person name="Becker A."/>
            <person name="Abrahante J.E."/>
            <person name="Garbe J."/>
            <person name="Badalamenti J.P."/>
            <person name="Herman A."/>
            <person name="Mangelson H."/>
            <person name="Liachko I."/>
            <person name="Sullivan S."/>
            <person name="Sone E.D."/>
            <person name="Koren S."/>
            <person name="Silverstein K.A.T."/>
            <person name="Beckman K.B."/>
            <person name="Gohl D.M."/>
        </authorList>
    </citation>
    <scope>NUCLEOTIDE SEQUENCE</scope>
    <source>
        <strain evidence="2">Duluth1</strain>
        <tissue evidence="2">Whole animal</tissue>
    </source>
</reference>
<feature type="compositionally biased region" description="Acidic residues" evidence="1">
    <location>
        <begin position="31"/>
        <end position="40"/>
    </location>
</feature>
<name>A0A9D4EZF4_DREPO</name>
<sequence length="58" mass="6570">MDMTSLETIREHTRESRVFPAVAPMNNSGETTDDEDADGDVQLDLVSKRARQFLGRFL</sequence>
<organism evidence="2 3">
    <name type="scientific">Dreissena polymorpha</name>
    <name type="common">Zebra mussel</name>
    <name type="synonym">Mytilus polymorpha</name>
    <dbReference type="NCBI Taxonomy" id="45954"/>
    <lineage>
        <taxon>Eukaryota</taxon>
        <taxon>Metazoa</taxon>
        <taxon>Spiralia</taxon>
        <taxon>Lophotrochozoa</taxon>
        <taxon>Mollusca</taxon>
        <taxon>Bivalvia</taxon>
        <taxon>Autobranchia</taxon>
        <taxon>Heteroconchia</taxon>
        <taxon>Euheterodonta</taxon>
        <taxon>Imparidentia</taxon>
        <taxon>Neoheterodontei</taxon>
        <taxon>Myida</taxon>
        <taxon>Dreissenoidea</taxon>
        <taxon>Dreissenidae</taxon>
        <taxon>Dreissena</taxon>
    </lineage>
</organism>
<reference evidence="2" key="2">
    <citation type="submission" date="2020-11" db="EMBL/GenBank/DDBJ databases">
        <authorList>
            <person name="McCartney M.A."/>
            <person name="Auch B."/>
            <person name="Kono T."/>
            <person name="Mallez S."/>
            <person name="Becker A."/>
            <person name="Gohl D.M."/>
            <person name="Silverstein K.A.T."/>
            <person name="Koren S."/>
            <person name="Bechman K.B."/>
            <person name="Herman A."/>
            <person name="Abrahante J.E."/>
            <person name="Garbe J."/>
        </authorList>
    </citation>
    <scope>NUCLEOTIDE SEQUENCE</scope>
    <source>
        <strain evidence="2">Duluth1</strain>
        <tissue evidence="2">Whole animal</tissue>
    </source>
</reference>
<feature type="compositionally biased region" description="Basic and acidic residues" evidence="1">
    <location>
        <begin position="8"/>
        <end position="17"/>
    </location>
</feature>
<feature type="region of interest" description="Disordered" evidence="1">
    <location>
        <begin position="1"/>
        <end position="40"/>
    </location>
</feature>
<protein>
    <submittedName>
        <fullName evidence="2">Uncharacterized protein</fullName>
    </submittedName>
</protein>
<dbReference type="Proteomes" id="UP000828390">
    <property type="component" value="Unassembled WGS sequence"/>
</dbReference>
<keyword evidence="3" id="KW-1185">Reference proteome</keyword>
<dbReference type="EMBL" id="JAIWYP010000008">
    <property type="protein sequence ID" value="KAH3789057.1"/>
    <property type="molecule type" value="Genomic_DNA"/>
</dbReference>
<evidence type="ECO:0000313" key="3">
    <source>
        <dbReference type="Proteomes" id="UP000828390"/>
    </source>
</evidence>
<gene>
    <name evidence="2" type="ORF">DPMN_167225</name>
</gene>
<comment type="caution">
    <text evidence="2">The sequence shown here is derived from an EMBL/GenBank/DDBJ whole genome shotgun (WGS) entry which is preliminary data.</text>
</comment>
<proteinExistence type="predicted"/>
<accession>A0A9D4EZF4</accession>
<evidence type="ECO:0000313" key="2">
    <source>
        <dbReference type="EMBL" id="KAH3789057.1"/>
    </source>
</evidence>